<feature type="transmembrane region" description="Helical" evidence="2">
    <location>
        <begin position="318"/>
        <end position="341"/>
    </location>
</feature>
<feature type="transmembrane region" description="Helical" evidence="2">
    <location>
        <begin position="429"/>
        <end position="445"/>
    </location>
</feature>
<organism evidence="7">
    <name type="scientific">Hymenolepis diminuta</name>
    <name type="common">Rat tapeworm</name>
    <dbReference type="NCBI Taxonomy" id="6216"/>
    <lineage>
        <taxon>Eukaryota</taxon>
        <taxon>Metazoa</taxon>
        <taxon>Spiralia</taxon>
        <taxon>Lophotrochozoa</taxon>
        <taxon>Platyhelminthes</taxon>
        <taxon>Cestoda</taxon>
        <taxon>Eucestoda</taxon>
        <taxon>Cyclophyllidea</taxon>
        <taxon>Hymenolepididae</taxon>
        <taxon>Hymenolepis</taxon>
    </lineage>
</organism>
<gene>
    <name evidence="3" type="ORF">HDID_LOCUS44</name>
    <name evidence="4" type="ORF">WMSIL1_LOCUS4619</name>
</gene>
<keyword evidence="6" id="KW-1185">Reference proteome</keyword>
<dbReference type="EMBL" id="UYSG01000003">
    <property type="protein sequence ID" value="VDL11662.1"/>
    <property type="molecule type" value="Genomic_DNA"/>
</dbReference>
<protein>
    <submittedName>
        <fullName evidence="7">G_PROTEIN_RECEP_F1_2 domain-containing protein</fullName>
    </submittedName>
</protein>
<evidence type="ECO:0000313" key="4">
    <source>
        <dbReference type="EMBL" id="VUZ44390.1"/>
    </source>
</evidence>
<reference evidence="7" key="1">
    <citation type="submission" date="2017-02" db="UniProtKB">
        <authorList>
            <consortium name="WormBaseParasite"/>
        </authorList>
    </citation>
    <scope>IDENTIFICATION</scope>
</reference>
<evidence type="ECO:0000256" key="1">
    <source>
        <dbReference type="SAM" id="MobiDB-lite"/>
    </source>
</evidence>
<accession>A0A0R3S7M1</accession>
<keyword evidence="2" id="KW-0812">Transmembrane</keyword>
<proteinExistence type="predicted"/>
<dbReference type="WBParaSite" id="HDID_0000004301-mRNA-1">
    <property type="protein sequence ID" value="HDID_0000004301-mRNA-1"/>
    <property type="gene ID" value="HDID_0000004301"/>
</dbReference>
<evidence type="ECO:0000313" key="7">
    <source>
        <dbReference type="WBParaSite" id="HDID_0000004301-mRNA-1"/>
    </source>
</evidence>
<reference evidence="4 6" key="3">
    <citation type="submission" date="2019-07" db="EMBL/GenBank/DDBJ databases">
        <authorList>
            <person name="Jastrzebski P J."/>
            <person name="Paukszto L."/>
            <person name="Jastrzebski P J."/>
        </authorList>
    </citation>
    <scope>NUCLEOTIDE SEQUENCE [LARGE SCALE GENOMIC DNA]</scope>
    <source>
        <strain evidence="4 6">WMS-il1</strain>
    </source>
</reference>
<name>A0A0R3S7M1_HYMDI</name>
<keyword evidence="2" id="KW-0472">Membrane</keyword>
<feature type="transmembrane region" description="Helical" evidence="2">
    <location>
        <begin position="285"/>
        <end position="306"/>
    </location>
</feature>
<keyword evidence="2" id="KW-1133">Transmembrane helix</keyword>
<feature type="compositionally biased region" description="Low complexity" evidence="1">
    <location>
        <begin position="180"/>
        <end position="201"/>
    </location>
</feature>
<dbReference type="Proteomes" id="UP000274504">
    <property type="component" value="Unassembled WGS sequence"/>
</dbReference>
<feature type="region of interest" description="Disordered" evidence="1">
    <location>
        <begin position="179"/>
        <end position="203"/>
    </location>
</feature>
<evidence type="ECO:0000256" key="2">
    <source>
        <dbReference type="SAM" id="Phobius"/>
    </source>
</evidence>
<feature type="transmembrane region" description="Helical" evidence="2">
    <location>
        <begin position="239"/>
        <end position="265"/>
    </location>
</feature>
<evidence type="ECO:0000313" key="6">
    <source>
        <dbReference type="Proteomes" id="UP000321570"/>
    </source>
</evidence>
<dbReference type="Proteomes" id="UP000321570">
    <property type="component" value="Unassembled WGS sequence"/>
</dbReference>
<dbReference type="OrthoDB" id="6269290at2759"/>
<evidence type="ECO:0000313" key="5">
    <source>
        <dbReference type="Proteomes" id="UP000274504"/>
    </source>
</evidence>
<feature type="transmembrane region" description="Helical" evidence="2">
    <location>
        <begin position="117"/>
        <end position="143"/>
    </location>
</feature>
<dbReference type="AlphaFoldDB" id="A0A0R3S7M1"/>
<feature type="transmembrane region" description="Helical" evidence="2">
    <location>
        <begin position="403"/>
        <end position="423"/>
    </location>
</feature>
<reference evidence="3 5" key="2">
    <citation type="submission" date="2018-11" db="EMBL/GenBank/DDBJ databases">
        <authorList>
            <consortium name="Pathogen Informatics"/>
        </authorList>
    </citation>
    <scope>NUCLEOTIDE SEQUENCE [LARGE SCALE GENOMIC DNA]</scope>
</reference>
<feature type="transmembrane region" description="Helical" evidence="2">
    <location>
        <begin position="374"/>
        <end position="396"/>
    </location>
</feature>
<dbReference type="EMBL" id="CABIJS010000123">
    <property type="protein sequence ID" value="VUZ44390.1"/>
    <property type="molecule type" value="Genomic_DNA"/>
</dbReference>
<evidence type="ECO:0000313" key="3">
    <source>
        <dbReference type="EMBL" id="VDL11662.1"/>
    </source>
</evidence>
<sequence length="548" mass="60673">MQFNQFRNHRSLNISALLASGEYVIDDNGYLVAIGNGTRYRLPSGPPEGRASEPYELQPILPGKNQQLADSAVDWLDLTTPTTTVTTTNNYNRLYMSSTGSNFTISDSQGSPEMLSLYLGLAACSVAIIVNFALFAISCWRLFRGRGRRKQENGITMQTFRESLQERVEILVDKKNTIQSPPIQSDISSSHSSSVSLSSDDSPIHNHCARSKKMSLKKSQQKANQEPTRTCINNPKTCLGVGIHIGILGFLLAFIHLVISCFHFTQTPLSSVLCLLITSITTDTLYCVLFDLITCLLCLILIGYLSHSSTTRSKQQRFACLALSHSLPWALSAGSALFITLKPSITPGQSSIFLTGYISACVKVQQQNLYIQTLILLVVIPLVGEFVVVILSFCFCKPLPVRVCLLSTLMPIINLTSFIPTLLKNLPNFILLPLILNPIVIYLLYRLTMPRGETKFPINEDKLSSQERSPLHQTFGNMSPSISSDVYFPQTILAITPHRCSHANGIPAAMVPKVCPHYQQISKHSQNCTLERRSYNEIIQPAGELSVL</sequence>